<proteinExistence type="predicted"/>
<reference evidence="1 2" key="1">
    <citation type="submission" date="2020-08" db="EMBL/GenBank/DDBJ databases">
        <title>Genomic Encyclopedia of Type Strains, Phase IV (KMG-IV): sequencing the most valuable type-strain genomes for metagenomic binning, comparative biology and taxonomic classification.</title>
        <authorList>
            <person name="Goeker M."/>
        </authorList>
    </citation>
    <scope>NUCLEOTIDE SEQUENCE [LARGE SCALE GENOMIC DNA]</scope>
    <source>
        <strain evidence="1 2">DSM 103733</strain>
    </source>
</reference>
<sequence>MKRTRRISIEIEQRKLTFSLTRAATPEPASCTASEGNCAEPESTLCTSVCSNCGAPWIEVMGLDGADTDAIYRALLQHGLHLHASAAGPLRICSKSLEEIRFEETKESL</sequence>
<keyword evidence="2" id="KW-1185">Reference proteome</keyword>
<accession>A0A841JZS8</accession>
<dbReference type="AlphaFoldDB" id="A0A841JZS8"/>
<comment type="caution">
    <text evidence="1">The sequence shown here is derived from an EMBL/GenBank/DDBJ whole genome shotgun (WGS) entry which is preliminary data.</text>
</comment>
<dbReference type="Proteomes" id="UP000538666">
    <property type="component" value="Unassembled WGS sequence"/>
</dbReference>
<gene>
    <name evidence="1" type="ORF">HNQ77_003847</name>
</gene>
<name>A0A841JZS8_9BACT</name>
<dbReference type="RefSeq" id="WP_050060891.1">
    <property type="nucleotide sequence ID" value="NZ_JACHEK010000008.1"/>
</dbReference>
<protein>
    <submittedName>
        <fullName evidence="1">Uncharacterized protein</fullName>
    </submittedName>
</protein>
<evidence type="ECO:0000313" key="1">
    <source>
        <dbReference type="EMBL" id="MBB6145877.1"/>
    </source>
</evidence>
<dbReference type="OrthoDB" id="122724at2"/>
<dbReference type="EMBL" id="JACHEK010000008">
    <property type="protein sequence ID" value="MBB6145877.1"/>
    <property type="molecule type" value="Genomic_DNA"/>
</dbReference>
<evidence type="ECO:0000313" key="2">
    <source>
        <dbReference type="Proteomes" id="UP000538666"/>
    </source>
</evidence>
<organism evidence="1 2">
    <name type="scientific">Silvibacterium bohemicum</name>
    <dbReference type="NCBI Taxonomy" id="1577686"/>
    <lineage>
        <taxon>Bacteria</taxon>
        <taxon>Pseudomonadati</taxon>
        <taxon>Acidobacteriota</taxon>
        <taxon>Terriglobia</taxon>
        <taxon>Terriglobales</taxon>
        <taxon>Acidobacteriaceae</taxon>
        <taxon>Silvibacterium</taxon>
    </lineage>
</organism>